<dbReference type="GO" id="GO:0003924">
    <property type="term" value="F:GTPase activity"/>
    <property type="evidence" value="ECO:0007669"/>
    <property type="project" value="InterPro"/>
</dbReference>
<evidence type="ECO:0000256" key="6">
    <source>
        <dbReference type="ARBA" id="ARBA00022490"/>
    </source>
</evidence>
<comment type="subcellular location">
    <subcellularLocation>
        <location evidence="1">Cytoplasm</location>
        <location evidence="1">Cytoskeleton</location>
        <location evidence="1">Cilium basal body</location>
    </subcellularLocation>
</comment>
<evidence type="ECO:0000256" key="1">
    <source>
        <dbReference type="ARBA" id="ARBA00004120"/>
    </source>
</evidence>
<comment type="similarity">
    <text evidence="2">Belongs to the small GTPase superfamily. Rab family.</text>
</comment>
<dbReference type="InterPro" id="IPR001806">
    <property type="entry name" value="Small_GTPase"/>
</dbReference>
<evidence type="ECO:0000256" key="10">
    <source>
        <dbReference type="ARBA" id="ARBA00023134"/>
    </source>
</evidence>
<dbReference type="GO" id="GO:0015031">
    <property type="term" value="P:protein transport"/>
    <property type="evidence" value="ECO:0007669"/>
    <property type="project" value="UniProtKB-KW"/>
</dbReference>
<evidence type="ECO:0000256" key="8">
    <source>
        <dbReference type="ARBA" id="ARBA00022927"/>
    </source>
</evidence>
<name>A0A0P4WD58_SCYOL</name>
<dbReference type="GO" id="GO:0006887">
    <property type="term" value="P:exocytosis"/>
    <property type="evidence" value="ECO:0007669"/>
    <property type="project" value="UniProtKB-KW"/>
</dbReference>
<keyword evidence="7" id="KW-0970">Cilium biogenesis/degradation</keyword>
<dbReference type="Pfam" id="PF00071">
    <property type="entry name" value="Ras"/>
    <property type="match status" value="1"/>
</dbReference>
<dbReference type="GO" id="GO:0030030">
    <property type="term" value="P:cell projection organization"/>
    <property type="evidence" value="ECO:0007669"/>
    <property type="project" value="UniProtKB-KW"/>
</dbReference>
<evidence type="ECO:0000256" key="13">
    <source>
        <dbReference type="ARBA" id="ARBA00030243"/>
    </source>
</evidence>
<keyword evidence="12" id="KW-0966">Cell projection</keyword>
<dbReference type="SUPFAM" id="SSF52540">
    <property type="entry name" value="P-loop containing nucleoside triphosphate hydrolases"/>
    <property type="match status" value="1"/>
</dbReference>
<protein>
    <recommendedName>
        <fullName evidence="3">Ciliogenesis and planar polarity effector 2</fullName>
    </recommendedName>
    <alternativeName>
        <fullName evidence="13">REM2- and Rab-like small GTPase 1</fullName>
    </alternativeName>
</protein>
<dbReference type="PANTHER" id="PTHR14983">
    <property type="entry name" value="CILIOGENESIS AND PLANAR POLARITY EFFECTOR 2"/>
    <property type="match status" value="1"/>
</dbReference>
<evidence type="ECO:0000256" key="7">
    <source>
        <dbReference type="ARBA" id="ARBA00022794"/>
    </source>
</evidence>
<keyword evidence="10" id="KW-0547">Nucleotide-binding</keyword>
<keyword evidence="10" id="KW-0342">GTP-binding</keyword>
<keyword evidence="6" id="KW-0963">Cytoplasm</keyword>
<dbReference type="Gene3D" id="3.40.50.300">
    <property type="entry name" value="P-loop containing nucleotide triphosphate hydrolases"/>
    <property type="match status" value="1"/>
</dbReference>
<keyword evidence="5" id="KW-0268">Exocytosis</keyword>
<keyword evidence="9" id="KW-0969">Cilium</keyword>
<keyword evidence="11" id="KW-0206">Cytoskeleton</keyword>
<dbReference type="PANTHER" id="PTHR14983:SF1">
    <property type="entry name" value="CILIOGENESIS AND PLANAR POLARITY EFFECTOR 2"/>
    <property type="match status" value="1"/>
</dbReference>
<evidence type="ECO:0000256" key="9">
    <source>
        <dbReference type="ARBA" id="ARBA00023069"/>
    </source>
</evidence>
<dbReference type="InterPro" id="IPR039677">
    <property type="entry name" value="RSG1"/>
</dbReference>
<evidence type="ECO:0000313" key="14">
    <source>
        <dbReference type="EMBL" id="JAI66650.1"/>
    </source>
</evidence>
<evidence type="ECO:0000256" key="11">
    <source>
        <dbReference type="ARBA" id="ARBA00023212"/>
    </source>
</evidence>
<accession>A0A0P4WD58</accession>
<evidence type="ECO:0000256" key="2">
    <source>
        <dbReference type="ARBA" id="ARBA00006270"/>
    </source>
</evidence>
<sequence>MGSDGPVWESKTYQKKLLIPGTNKRKFFGVLEKPNLPPSVPNVTYKIFLCGKTASGKTWTMNCLSGQEVPSQHVETIGVQCSHVFWPMKIGSRLILFRLELWDAGEASTRQYSHILPACREGVDAVLVCCSASDREGWLDMPRAVAEATQPADRAAVAVVLTRWDQFSKREVTEAEVEAFEKSRGVPVVRLGGTASDPAQEMPHIAPTLNFLCRRLWQRDQELLSIK</sequence>
<reference evidence="14" key="1">
    <citation type="submission" date="2015-09" db="EMBL/GenBank/DDBJ databases">
        <title>Scylla olivacea transcriptome.</title>
        <authorList>
            <person name="Ikhwanuddin M."/>
        </authorList>
    </citation>
    <scope>NUCLEOTIDE SEQUENCE</scope>
</reference>
<dbReference type="EMBL" id="GDRN01048456">
    <property type="protein sequence ID" value="JAI66650.1"/>
    <property type="molecule type" value="Transcribed_RNA"/>
</dbReference>
<evidence type="ECO:0000256" key="12">
    <source>
        <dbReference type="ARBA" id="ARBA00023273"/>
    </source>
</evidence>
<keyword evidence="4" id="KW-0813">Transport</keyword>
<evidence type="ECO:0000256" key="5">
    <source>
        <dbReference type="ARBA" id="ARBA00022483"/>
    </source>
</evidence>
<dbReference type="AlphaFoldDB" id="A0A0P4WD58"/>
<dbReference type="InterPro" id="IPR027417">
    <property type="entry name" value="P-loop_NTPase"/>
</dbReference>
<evidence type="ECO:0000256" key="3">
    <source>
        <dbReference type="ARBA" id="ARBA00021423"/>
    </source>
</evidence>
<evidence type="ECO:0000256" key="4">
    <source>
        <dbReference type="ARBA" id="ARBA00022448"/>
    </source>
</evidence>
<dbReference type="GO" id="GO:0005525">
    <property type="term" value="F:GTP binding"/>
    <property type="evidence" value="ECO:0007669"/>
    <property type="project" value="UniProtKB-KW"/>
</dbReference>
<organism evidence="14">
    <name type="scientific">Scylla olivacea</name>
    <name type="common">Orange mud crab</name>
    <name type="synonym">Cancer olivacea</name>
    <dbReference type="NCBI Taxonomy" id="85551"/>
    <lineage>
        <taxon>Eukaryota</taxon>
        <taxon>Metazoa</taxon>
        <taxon>Ecdysozoa</taxon>
        <taxon>Arthropoda</taxon>
        <taxon>Crustacea</taxon>
        <taxon>Multicrustacea</taxon>
        <taxon>Malacostraca</taxon>
        <taxon>Eumalacostraca</taxon>
        <taxon>Eucarida</taxon>
        <taxon>Decapoda</taxon>
        <taxon>Pleocyemata</taxon>
        <taxon>Brachyura</taxon>
        <taxon>Eubrachyura</taxon>
        <taxon>Portunoidea</taxon>
        <taxon>Portunidae</taxon>
        <taxon>Portuninae</taxon>
        <taxon>Scylla</taxon>
    </lineage>
</organism>
<proteinExistence type="inferred from homology"/>
<keyword evidence="8" id="KW-0653">Protein transport</keyword>